<dbReference type="EMBL" id="JAUSTZ010000008">
    <property type="protein sequence ID" value="MDQ0227263.1"/>
    <property type="molecule type" value="Genomic_DNA"/>
</dbReference>
<evidence type="ECO:0008006" key="3">
    <source>
        <dbReference type="Google" id="ProtNLM"/>
    </source>
</evidence>
<reference evidence="1 2" key="1">
    <citation type="submission" date="2023-07" db="EMBL/GenBank/DDBJ databases">
        <title>Genomic Encyclopedia of Type Strains, Phase IV (KMG-IV): sequencing the most valuable type-strain genomes for metagenomic binning, comparative biology and taxonomic classification.</title>
        <authorList>
            <person name="Goeker M."/>
        </authorList>
    </citation>
    <scope>NUCLEOTIDE SEQUENCE [LARGE SCALE GENOMIC DNA]</scope>
    <source>
        <strain evidence="1 2">DSM 17723</strain>
    </source>
</reference>
<sequence length="34" mass="3823">MPILKIGNVRVRRDLIGDTVMIKVSVQLMSVLNI</sequence>
<dbReference type="Proteomes" id="UP001232245">
    <property type="component" value="Unassembled WGS sequence"/>
</dbReference>
<proteinExistence type="predicted"/>
<gene>
    <name evidence="1" type="ORF">J2S02_003608</name>
</gene>
<comment type="caution">
    <text evidence="1">The sequence shown here is derived from an EMBL/GenBank/DDBJ whole genome shotgun (WGS) entry which is preliminary data.</text>
</comment>
<organism evidence="1 2">
    <name type="scientific">Metabacillus niabensis</name>
    <dbReference type="NCBI Taxonomy" id="324854"/>
    <lineage>
        <taxon>Bacteria</taxon>
        <taxon>Bacillati</taxon>
        <taxon>Bacillota</taxon>
        <taxon>Bacilli</taxon>
        <taxon>Bacillales</taxon>
        <taxon>Bacillaceae</taxon>
        <taxon>Metabacillus</taxon>
    </lineage>
</organism>
<accession>A0ABT9Z4R8</accession>
<evidence type="ECO:0000313" key="1">
    <source>
        <dbReference type="EMBL" id="MDQ0227263.1"/>
    </source>
</evidence>
<evidence type="ECO:0000313" key="2">
    <source>
        <dbReference type="Proteomes" id="UP001232245"/>
    </source>
</evidence>
<name>A0ABT9Z4R8_9BACI</name>
<keyword evidence="2" id="KW-1185">Reference proteome</keyword>
<protein>
    <recommendedName>
        <fullName evidence="3">Single-stranded DNA-binding protein</fullName>
    </recommendedName>
</protein>